<sequence length="376" mass="40716">MSKSYDARPVLRELSLRIEDGEFVVILGPSGCGKSTLLQIVSGLSAPDSGQVLIDDVDVTDRDGRTRNVAMVFQNYALYPHLSAQRNIEFPLRAAKVARSERSRRAREIADPYGLLQHLDKKPAELSGGQQQRVALARATVREPAAFLMDEPLSNLDAALRASTRHYLRTLHTRLRATILYVTHDQVEAMSLATRVVLLRDGQVQQDCAPALLYDEPATTFAARFVGMLPMNLVQASLISTPSGIEAHARGVQLPLTLPAGDDLGARDVTVGFRPEALQLERPDCPKSGVHGTVTAVENLGHEQVAYVDIAGTPIAARLSRAVSLAAGDTARFTVRASDLHLFSTTTGRRLRWQTPSSAVAPTPALPSPVSIKEPA</sequence>
<keyword evidence="1" id="KW-0813">Transport</keyword>
<keyword evidence="4 9" id="KW-0067">ATP-binding</keyword>
<dbReference type="PROSITE" id="PS00211">
    <property type="entry name" value="ABC_TRANSPORTER_1"/>
    <property type="match status" value="1"/>
</dbReference>
<dbReference type="Pfam" id="PF08402">
    <property type="entry name" value="TOBE_2"/>
    <property type="match status" value="1"/>
</dbReference>
<dbReference type="InParanoid" id="A0A7L4YTU1"/>
<dbReference type="SUPFAM" id="SSF52540">
    <property type="entry name" value="P-loop containing nucleoside triphosphate hydrolases"/>
    <property type="match status" value="1"/>
</dbReference>
<dbReference type="Gene3D" id="3.40.50.300">
    <property type="entry name" value="P-loop containing nucleotide triphosphate hydrolases"/>
    <property type="match status" value="1"/>
</dbReference>
<dbReference type="SUPFAM" id="SSF50331">
    <property type="entry name" value="MOP-like"/>
    <property type="match status" value="1"/>
</dbReference>
<dbReference type="KEGG" id="eke:EK0264_00210"/>
<evidence type="ECO:0000313" key="10">
    <source>
        <dbReference type="Proteomes" id="UP000463857"/>
    </source>
</evidence>
<dbReference type="GO" id="GO:0055052">
    <property type="term" value="C:ATP-binding cassette (ABC) transporter complex, substrate-binding subunit-containing"/>
    <property type="evidence" value="ECO:0007669"/>
    <property type="project" value="TreeGrafter"/>
</dbReference>
<dbReference type="PANTHER" id="PTHR43875:SF15">
    <property type="entry name" value="TREHALOSE IMPORT ATP-BINDING PROTEIN SUGC"/>
    <property type="match status" value="1"/>
</dbReference>
<evidence type="ECO:0000256" key="3">
    <source>
        <dbReference type="ARBA" id="ARBA00022741"/>
    </source>
</evidence>
<dbReference type="EMBL" id="CP047156">
    <property type="protein sequence ID" value="QHC02189.1"/>
    <property type="molecule type" value="Genomic_DNA"/>
</dbReference>
<evidence type="ECO:0000256" key="2">
    <source>
        <dbReference type="ARBA" id="ARBA00022475"/>
    </source>
</evidence>
<keyword evidence="2" id="KW-1003">Cell membrane</keyword>
<dbReference type="GO" id="GO:0140359">
    <property type="term" value="F:ABC-type transporter activity"/>
    <property type="evidence" value="ECO:0007669"/>
    <property type="project" value="UniProtKB-ARBA"/>
</dbReference>
<reference evidence="9 10" key="1">
    <citation type="journal article" date="2018" name="Int. J. Syst. Evol. Microbiol.">
        <title>Epidermidibacterium keratini gen. nov., sp. nov., a member of the family Sporichthyaceae, isolated from keratin epidermis.</title>
        <authorList>
            <person name="Lee D.G."/>
            <person name="Trujillo M.E."/>
            <person name="Kang S."/>
            <person name="Nam J.J."/>
            <person name="Kim Y.J."/>
        </authorList>
    </citation>
    <scope>NUCLEOTIDE SEQUENCE [LARGE SCALE GENOMIC DNA]</scope>
    <source>
        <strain evidence="9 10">EPI-7</strain>
    </source>
</reference>
<keyword evidence="5" id="KW-1278">Translocase</keyword>
<protein>
    <submittedName>
        <fullName evidence="9">ATP-binding cassette domain-containing protein</fullName>
    </submittedName>
</protein>
<keyword evidence="3" id="KW-0547">Nucleotide-binding</keyword>
<keyword evidence="10" id="KW-1185">Reference proteome</keyword>
<gene>
    <name evidence="9" type="ORF">EK0264_00210</name>
</gene>
<dbReference type="OrthoDB" id="7838608at2"/>
<dbReference type="Pfam" id="PF00005">
    <property type="entry name" value="ABC_tran"/>
    <property type="match status" value="1"/>
</dbReference>
<organism evidence="9 10">
    <name type="scientific">Epidermidibacterium keratini</name>
    <dbReference type="NCBI Taxonomy" id="1891644"/>
    <lineage>
        <taxon>Bacteria</taxon>
        <taxon>Bacillati</taxon>
        <taxon>Actinomycetota</taxon>
        <taxon>Actinomycetes</taxon>
        <taxon>Sporichthyales</taxon>
        <taxon>Sporichthyaceae</taxon>
        <taxon>Epidermidibacterium</taxon>
    </lineage>
</organism>
<dbReference type="FunCoup" id="A0A7L4YTU1">
    <property type="interactions" value="89"/>
</dbReference>
<dbReference type="InterPro" id="IPR003439">
    <property type="entry name" value="ABC_transporter-like_ATP-bd"/>
</dbReference>
<dbReference type="PANTHER" id="PTHR43875">
    <property type="entry name" value="MALTODEXTRIN IMPORT ATP-BINDING PROTEIN MSMX"/>
    <property type="match status" value="1"/>
</dbReference>
<evidence type="ECO:0000256" key="5">
    <source>
        <dbReference type="ARBA" id="ARBA00022967"/>
    </source>
</evidence>
<dbReference type="Proteomes" id="UP000463857">
    <property type="component" value="Chromosome"/>
</dbReference>
<evidence type="ECO:0000256" key="6">
    <source>
        <dbReference type="ARBA" id="ARBA00023136"/>
    </source>
</evidence>
<feature type="region of interest" description="Disordered" evidence="7">
    <location>
        <begin position="355"/>
        <end position="376"/>
    </location>
</feature>
<evidence type="ECO:0000256" key="7">
    <source>
        <dbReference type="SAM" id="MobiDB-lite"/>
    </source>
</evidence>
<dbReference type="InterPro" id="IPR017871">
    <property type="entry name" value="ABC_transporter-like_CS"/>
</dbReference>
<dbReference type="InterPro" id="IPR027417">
    <property type="entry name" value="P-loop_NTPase"/>
</dbReference>
<evidence type="ECO:0000259" key="8">
    <source>
        <dbReference type="PROSITE" id="PS50893"/>
    </source>
</evidence>
<dbReference type="Gene3D" id="2.40.50.100">
    <property type="match status" value="1"/>
</dbReference>
<feature type="domain" description="ABC transporter" evidence="8">
    <location>
        <begin position="1"/>
        <end position="226"/>
    </location>
</feature>
<dbReference type="GO" id="GO:0005524">
    <property type="term" value="F:ATP binding"/>
    <property type="evidence" value="ECO:0007669"/>
    <property type="project" value="UniProtKB-KW"/>
</dbReference>
<dbReference type="SMART" id="SM00382">
    <property type="entry name" value="AAA"/>
    <property type="match status" value="1"/>
</dbReference>
<name>A0A7L4YTU1_9ACTN</name>
<proteinExistence type="predicted"/>
<dbReference type="InterPro" id="IPR013611">
    <property type="entry name" value="Transp-assoc_OB_typ2"/>
</dbReference>
<dbReference type="InterPro" id="IPR008995">
    <property type="entry name" value="Mo/tungstate-bd_C_term_dom"/>
</dbReference>
<dbReference type="AlphaFoldDB" id="A0A7L4YTU1"/>
<accession>A0A7L4YTU1</accession>
<evidence type="ECO:0000256" key="4">
    <source>
        <dbReference type="ARBA" id="ARBA00022840"/>
    </source>
</evidence>
<dbReference type="InterPro" id="IPR003593">
    <property type="entry name" value="AAA+_ATPase"/>
</dbReference>
<keyword evidence="6" id="KW-0472">Membrane</keyword>
<dbReference type="InterPro" id="IPR047641">
    <property type="entry name" value="ABC_transpr_MalK/UgpC-like"/>
</dbReference>
<dbReference type="InterPro" id="IPR012340">
    <property type="entry name" value="NA-bd_OB-fold"/>
</dbReference>
<evidence type="ECO:0000313" key="9">
    <source>
        <dbReference type="EMBL" id="QHC02189.1"/>
    </source>
</evidence>
<dbReference type="PROSITE" id="PS50893">
    <property type="entry name" value="ABC_TRANSPORTER_2"/>
    <property type="match status" value="1"/>
</dbReference>
<evidence type="ECO:0000256" key="1">
    <source>
        <dbReference type="ARBA" id="ARBA00022448"/>
    </source>
</evidence>
<dbReference type="Gene3D" id="2.40.50.140">
    <property type="entry name" value="Nucleic acid-binding proteins"/>
    <property type="match status" value="1"/>
</dbReference>
<dbReference type="GO" id="GO:0016887">
    <property type="term" value="F:ATP hydrolysis activity"/>
    <property type="evidence" value="ECO:0007669"/>
    <property type="project" value="InterPro"/>
</dbReference>
<dbReference type="FunFam" id="3.40.50.300:FF:000042">
    <property type="entry name" value="Maltose/maltodextrin ABC transporter, ATP-binding protein"/>
    <property type="match status" value="1"/>
</dbReference>